<reference evidence="2 3" key="1">
    <citation type="submission" date="2019-02" db="EMBL/GenBank/DDBJ databases">
        <title>Deep-cultivation of Planctomycetes and their phenomic and genomic characterization uncovers novel biology.</title>
        <authorList>
            <person name="Wiegand S."/>
            <person name="Jogler M."/>
            <person name="Boedeker C."/>
            <person name="Pinto D."/>
            <person name="Vollmers J."/>
            <person name="Rivas-Marin E."/>
            <person name="Kohn T."/>
            <person name="Peeters S.H."/>
            <person name="Heuer A."/>
            <person name="Rast P."/>
            <person name="Oberbeckmann S."/>
            <person name="Bunk B."/>
            <person name="Jeske O."/>
            <person name="Meyerdierks A."/>
            <person name="Storesund J.E."/>
            <person name="Kallscheuer N."/>
            <person name="Luecker S."/>
            <person name="Lage O.M."/>
            <person name="Pohl T."/>
            <person name="Merkel B.J."/>
            <person name="Hornburger P."/>
            <person name="Mueller R.-W."/>
            <person name="Bruemmer F."/>
            <person name="Labrenz M."/>
            <person name="Spormann A.M."/>
            <person name="Op den Camp H."/>
            <person name="Overmann J."/>
            <person name="Amann R."/>
            <person name="Jetten M.S.M."/>
            <person name="Mascher T."/>
            <person name="Medema M.H."/>
            <person name="Devos D.P."/>
            <person name="Kaster A.-K."/>
            <person name="Ovreas L."/>
            <person name="Rohde M."/>
            <person name="Galperin M.Y."/>
            <person name="Jogler C."/>
        </authorList>
    </citation>
    <scope>NUCLEOTIDE SEQUENCE [LARGE SCALE GENOMIC DNA]</scope>
    <source>
        <strain evidence="2 3">V22</strain>
    </source>
</reference>
<dbReference type="AlphaFoldDB" id="A0A517TD87"/>
<dbReference type="Proteomes" id="UP000319976">
    <property type="component" value="Chromosome"/>
</dbReference>
<keyword evidence="1" id="KW-0732">Signal</keyword>
<feature type="chain" id="PRO_5021973203" evidence="1">
    <location>
        <begin position="29"/>
        <end position="201"/>
    </location>
</feature>
<keyword evidence="3" id="KW-1185">Reference proteome</keyword>
<gene>
    <name evidence="2" type="ORF">V22_36020</name>
</gene>
<feature type="signal peptide" evidence="1">
    <location>
        <begin position="1"/>
        <end position="28"/>
    </location>
</feature>
<evidence type="ECO:0000313" key="2">
    <source>
        <dbReference type="EMBL" id="QDT66336.1"/>
    </source>
</evidence>
<accession>A0A517TD87</accession>
<dbReference type="KEGG" id="chya:V22_36020"/>
<sequence length="201" mass="22684" precursor="true">MKKERFARFSLLADVCCCLLLCLSTKLAQWPPYMGQVVLSACAAILSTRSNDTRSRAATYLRYSSEHQREESVCDQPRCCHDAALKNGHEILPDLNFFDDAVFCCVDLISDRSAIWRMVKDRCQFWGDGRMQGEAIRVLAVTDAVSRELYSSTLFLQQEAQACSCTSRSTIYASSIAAGLMLHQFTRWLRGIEVECDVLLT</sequence>
<organism evidence="2 3">
    <name type="scientific">Calycomorphotria hydatis</name>
    <dbReference type="NCBI Taxonomy" id="2528027"/>
    <lineage>
        <taxon>Bacteria</taxon>
        <taxon>Pseudomonadati</taxon>
        <taxon>Planctomycetota</taxon>
        <taxon>Planctomycetia</taxon>
        <taxon>Planctomycetales</taxon>
        <taxon>Planctomycetaceae</taxon>
        <taxon>Calycomorphotria</taxon>
    </lineage>
</organism>
<name>A0A517TD87_9PLAN</name>
<evidence type="ECO:0000313" key="3">
    <source>
        <dbReference type="Proteomes" id="UP000319976"/>
    </source>
</evidence>
<proteinExistence type="predicted"/>
<dbReference type="EMBL" id="CP036316">
    <property type="protein sequence ID" value="QDT66336.1"/>
    <property type="molecule type" value="Genomic_DNA"/>
</dbReference>
<evidence type="ECO:0000256" key="1">
    <source>
        <dbReference type="SAM" id="SignalP"/>
    </source>
</evidence>
<protein>
    <submittedName>
        <fullName evidence="2">Uncharacterized protein</fullName>
    </submittedName>
</protein>